<proteinExistence type="predicted"/>
<protein>
    <recommendedName>
        <fullName evidence="5">Right handed beta helix domain-containing protein</fullName>
    </recommendedName>
</protein>
<name>A0ABQ9YH03_9EUKA</name>
<evidence type="ECO:0000313" key="4">
    <source>
        <dbReference type="Proteomes" id="UP001281761"/>
    </source>
</evidence>
<dbReference type="SUPFAM" id="SSF51126">
    <property type="entry name" value="Pectin lyase-like"/>
    <property type="match status" value="1"/>
</dbReference>
<keyword evidence="2" id="KW-0472">Membrane</keyword>
<organism evidence="3 4">
    <name type="scientific">Blattamonas nauphoetae</name>
    <dbReference type="NCBI Taxonomy" id="2049346"/>
    <lineage>
        <taxon>Eukaryota</taxon>
        <taxon>Metamonada</taxon>
        <taxon>Preaxostyla</taxon>
        <taxon>Oxymonadida</taxon>
        <taxon>Blattamonas</taxon>
    </lineage>
</organism>
<sequence>MLGCVVSLTSSHLSGSTIRDVITGGSVLCSNSSFSSLLSSPNTDTESNEEPSIVLPDGSTPPFVDGTLYFFDKTSGPSSTSASFSHCRFTGDNYQPSARPLIFNKNPGTLSVESCSFDNITFTGGPGGAITIVVTDQLDDTNITVILSNFTSCTSKDSGGAMHLSIADDVLIESCRFVYCSTTASSSDGGGLYLSGYYLPEQVVGKKLELVGCVFEDCKAVTVGGGVAVAGQIDLSVVGTKFERCRIIAETSIALGGGIEACGGAKLTVKRSHFIGCSSKHGGSAISFHQWKELSSSDTLVKNCFSGTTGAICIITNNESESLSFSRVFFDGNTICDDTSFFMENVVGLEANATKFTDVAIMFFVFPVLPPLEFDDCFTTISRDSTGMILGDTMLESVVGCLLIKLLLVVIILIFLRRRKQKSVGLTQNKMEPQEPLDVEKVEEFGVDDTHGVILVEERMSKEGIEGSEADTGIAETDEGKEEETALLAILGQATHPPPTLNRNLSRRVPLPVPNARTSRPSKRE</sequence>
<dbReference type="Proteomes" id="UP001281761">
    <property type="component" value="Unassembled WGS sequence"/>
</dbReference>
<evidence type="ECO:0000313" key="3">
    <source>
        <dbReference type="EMBL" id="KAK2963039.1"/>
    </source>
</evidence>
<accession>A0ABQ9YH03</accession>
<gene>
    <name evidence="3" type="ORF">BLNAU_2062</name>
</gene>
<keyword evidence="2" id="KW-0812">Transmembrane</keyword>
<dbReference type="Gene3D" id="2.160.20.10">
    <property type="entry name" value="Single-stranded right-handed beta-helix, Pectin lyase-like"/>
    <property type="match status" value="1"/>
</dbReference>
<feature type="region of interest" description="Disordered" evidence="1">
    <location>
        <begin position="464"/>
        <end position="525"/>
    </location>
</feature>
<keyword evidence="2" id="KW-1133">Transmembrane helix</keyword>
<evidence type="ECO:0008006" key="5">
    <source>
        <dbReference type="Google" id="ProtNLM"/>
    </source>
</evidence>
<evidence type="ECO:0000256" key="1">
    <source>
        <dbReference type="SAM" id="MobiDB-lite"/>
    </source>
</evidence>
<reference evidence="3 4" key="1">
    <citation type="journal article" date="2022" name="bioRxiv">
        <title>Genomics of Preaxostyla Flagellates Illuminates Evolutionary Transitions and the Path Towards Mitochondrial Loss.</title>
        <authorList>
            <person name="Novak L.V.F."/>
            <person name="Treitli S.C."/>
            <person name="Pyrih J."/>
            <person name="Halakuc P."/>
            <person name="Pipaliya S.V."/>
            <person name="Vacek V."/>
            <person name="Brzon O."/>
            <person name="Soukal P."/>
            <person name="Eme L."/>
            <person name="Dacks J.B."/>
            <person name="Karnkowska A."/>
            <person name="Elias M."/>
            <person name="Hampl V."/>
        </authorList>
    </citation>
    <scope>NUCLEOTIDE SEQUENCE [LARGE SCALE GENOMIC DNA]</scope>
    <source>
        <strain evidence="3">NAU3</strain>
        <tissue evidence="3">Gut</tissue>
    </source>
</reference>
<feature type="transmembrane region" description="Helical" evidence="2">
    <location>
        <begin position="397"/>
        <end position="416"/>
    </location>
</feature>
<keyword evidence="4" id="KW-1185">Reference proteome</keyword>
<dbReference type="EMBL" id="JARBJD010000008">
    <property type="protein sequence ID" value="KAK2963039.1"/>
    <property type="molecule type" value="Genomic_DNA"/>
</dbReference>
<comment type="caution">
    <text evidence="3">The sequence shown here is derived from an EMBL/GenBank/DDBJ whole genome shotgun (WGS) entry which is preliminary data.</text>
</comment>
<dbReference type="InterPro" id="IPR012334">
    <property type="entry name" value="Pectin_lyas_fold"/>
</dbReference>
<dbReference type="InterPro" id="IPR011050">
    <property type="entry name" value="Pectin_lyase_fold/virulence"/>
</dbReference>
<evidence type="ECO:0000256" key="2">
    <source>
        <dbReference type="SAM" id="Phobius"/>
    </source>
</evidence>